<dbReference type="InParanoid" id="A0A2J7QZF7"/>
<keyword evidence="2" id="KW-1185">Reference proteome</keyword>
<comment type="caution">
    <text evidence="1">The sequence shown here is derived from an EMBL/GenBank/DDBJ whole genome shotgun (WGS) entry which is preliminary data.</text>
</comment>
<evidence type="ECO:0000313" key="2">
    <source>
        <dbReference type="Proteomes" id="UP000235965"/>
    </source>
</evidence>
<dbReference type="AlphaFoldDB" id="A0A2J7QZF7"/>
<reference evidence="1 2" key="1">
    <citation type="submission" date="2017-12" db="EMBL/GenBank/DDBJ databases">
        <title>Hemimetabolous genomes reveal molecular basis of termite eusociality.</title>
        <authorList>
            <person name="Harrison M.C."/>
            <person name="Jongepier E."/>
            <person name="Robertson H.M."/>
            <person name="Arning N."/>
            <person name="Bitard-Feildel T."/>
            <person name="Chao H."/>
            <person name="Childers C.P."/>
            <person name="Dinh H."/>
            <person name="Doddapaneni H."/>
            <person name="Dugan S."/>
            <person name="Gowin J."/>
            <person name="Greiner C."/>
            <person name="Han Y."/>
            <person name="Hu H."/>
            <person name="Hughes D.S.T."/>
            <person name="Huylmans A.-K."/>
            <person name="Kemena C."/>
            <person name="Kremer L.P.M."/>
            <person name="Lee S.L."/>
            <person name="Lopez-Ezquerra A."/>
            <person name="Mallet L."/>
            <person name="Monroy-Kuhn J.M."/>
            <person name="Moser A."/>
            <person name="Murali S.C."/>
            <person name="Muzny D.M."/>
            <person name="Otani S."/>
            <person name="Piulachs M.-D."/>
            <person name="Poelchau M."/>
            <person name="Qu J."/>
            <person name="Schaub F."/>
            <person name="Wada-Katsumata A."/>
            <person name="Worley K.C."/>
            <person name="Xie Q."/>
            <person name="Ylla G."/>
            <person name="Poulsen M."/>
            <person name="Gibbs R.A."/>
            <person name="Schal C."/>
            <person name="Richards S."/>
            <person name="Belles X."/>
            <person name="Korb J."/>
            <person name="Bornberg-Bauer E."/>
        </authorList>
    </citation>
    <scope>NUCLEOTIDE SEQUENCE [LARGE SCALE GENOMIC DNA]</scope>
    <source>
        <tissue evidence="1">Whole body</tissue>
    </source>
</reference>
<sequence length="89" mass="9603">MGFELMTQFIANFDTSHDYTLQFTITHTLVSTVTSSLLLLGSASNGGHFPSSGFLNCPEPQLQAPNTNSSPRLNPVVLKITATADWSCL</sequence>
<dbReference type="EMBL" id="NEVH01009069">
    <property type="protein sequence ID" value="PNF33963.1"/>
    <property type="molecule type" value="Genomic_DNA"/>
</dbReference>
<evidence type="ECO:0000313" key="1">
    <source>
        <dbReference type="EMBL" id="PNF33963.1"/>
    </source>
</evidence>
<gene>
    <name evidence="1" type="ORF">B7P43_G04650</name>
</gene>
<organism evidence="1 2">
    <name type="scientific">Cryptotermes secundus</name>
    <dbReference type="NCBI Taxonomy" id="105785"/>
    <lineage>
        <taxon>Eukaryota</taxon>
        <taxon>Metazoa</taxon>
        <taxon>Ecdysozoa</taxon>
        <taxon>Arthropoda</taxon>
        <taxon>Hexapoda</taxon>
        <taxon>Insecta</taxon>
        <taxon>Pterygota</taxon>
        <taxon>Neoptera</taxon>
        <taxon>Polyneoptera</taxon>
        <taxon>Dictyoptera</taxon>
        <taxon>Blattodea</taxon>
        <taxon>Blattoidea</taxon>
        <taxon>Termitoidae</taxon>
        <taxon>Kalotermitidae</taxon>
        <taxon>Cryptotermitinae</taxon>
        <taxon>Cryptotermes</taxon>
    </lineage>
</organism>
<protein>
    <submittedName>
        <fullName evidence="1">Uncharacterized protein</fullName>
    </submittedName>
</protein>
<accession>A0A2J7QZF7</accession>
<dbReference type="Proteomes" id="UP000235965">
    <property type="component" value="Unassembled WGS sequence"/>
</dbReference>
<name>A0A2J7QZF7_9NEOP</name>
<proteinExistence type="predicted"/>